<dbReference type="Pfam" id="PF09334">
    <property type="entry name" value="tRNA-synt_1g"/>
    <property type="match status" value="1"/>
</dbReference>
<dbReference type="InterPro" id="IPR001412">
    <property type="entry name" value="aa-tRNA-synth_I_CS"/>
</dbReference>
<proteinExistence type="inferred from homology"/>
<evidence type="ECO:0000256" key="10">
    <source>
        <dbReference type="RuleBase" id="RU363035"/>
    </source>
</evidence>
<dbReference type="InterPro" id="IPR014729">
    <property type="entry name" value="Rossmann-like_a/b/a_fold"/>
</dbReference>
<evidence type="ECO:0000256" key="1">
    <source>
        <dbReference type="ARBA" id="ARBA00005594"/>
    </source>
</evidence>
<comment type="subcellular location">
    <subcellularLocation>
        <location evidence="9">Cytoplasm</location>
    </subcellularLocation>
</comment>
<dbReference type="FunFam" id="3.10.20.590:FF:000001">
    <property type="entry name" value="Leucine--tRNA ligase"/>
    <property type="match status" value="1"/>
</dbReference>
<dbReference type="FunFam" id="3.40.50.620:FF:000077">
    <property type="entry name" value="Leucine--tRNA ligase"/>
    <property type="match status" value="1"/>
</dbReference>
<evidence type="ECO:0000259" key="13">
    <source>
        <dbReference type="Pfam" id="PF09334"/>
    </source>
</evidence>
<dbReference type="InterPro" id="IPR009008">
    <property type="entry name" value="Val/Leu/Ile-tRNA-synth_edit"/>
</dbReference>
<dbReference type="EMBL" id="DXFH01000030">
    <property type="protein sequence ID" value="HIX36203.1"/>
    <property type="molecule type" value="Genomic_DNA"/>
</dbReference>
<keyword evidence="4 9" id="KW-0547">Nucleotide-binding</keyword>
<evidence type="ECO:0000256" key="4">
    <source>
        <dbReference type="ARBA" id="ARBA00022741"/>
    </source>
</evidence>
<dbReference type="SUPFAM" id="SSF52374">
    <property type="entry name" value="Nucleotidylyl transferase"/>
    <property type="match status" value="1"/>
</dbReference>
<keyword evidence="5 9" id="KW-0067">ATP-binding</keyword>
<name>A0A9D1VJC3_9LACO</name>
<feature type="domain" description="Leucyl-tRNA synthetase editing" evidence="14">
    <location>
        <begin position="221"/>
        <end position="401"/>
    </location>
</feature>
<evidence type="ECO:0000259" key="11">
    <source>
        <dbReference type="Pfam" id="PF00133"/>
    </source>
</evidence>
<dbReference type="InterPro" id="IPR002300">
    <property type="entry name" value="aa-tRNA-synth_Ia"/>
</dbReference>
<dbReference type="PANTHER" id="PTHR43740">
    <property type="entry name" value="LEUCYL-TRNA SYNTHETASE"/>
    <property type="match status" value="1"/>
</dbReference>
<sequence length="806" mass="93034">MAYDHSAIENKWQRYWDQHDTFHATINKDKKKYYVLDMFPYPSGQGLHVGHPEGYTATDVMARMKRMQGFNVLHPMGFDAFGLPAEQYALKTGHNPKGFTNKNIDHFRKQIKSLGFSYDWDREVNTTDPKYYKWTQWIFEQLYKKGLAYEKETMVNWAPDFMGGTVVANEEVEDGKTKRGGYPVYRKPMKQWMLKITAYADRLIDDLDLIDWPENIKEMQRNWIGRSEGAKVYFQVADHDDQKIEVFTTRADTLFGASYIVLAPELDLVNAITTPEQKASVKAYQEEASRRSDLERTDLNKDKTGVFTGAYAINPVNGEKLPIWISDYVLASYGTGAVMAVPAGDQRDYDFAKKFDLPIKPIIEGTDLSKEAFAGDGKHINSGFLDGLNIEQAKAKMIDWLTEHHAGGKKVNYRLRDWIFSRQRYWGEPIPVIHWDDGTTSLVPEDELPLKLPDTDNIEPSGTGESPLAKIKDWVNVYDKNGRHGLRETNTMPQWAGSSWYWLRYTDPHNDQAFASKEALDYWSPVDLYVGGSEHAVLHLLYARFWHKFLYDLGLVPTPEPFMKLVNQGMILGSNHEKMSKSKGNVVNPDDIVDQYGADTLRLYEMFMGPLEESVPWDEKGLHGANKWVHRVWRLLMDDNNHLRDRVSTFNDGKLDKIYNQTVKKVTDDYERMHFNTAISQLMVFVNEAYKVDDLPVEYMEGFVKMLAPIMPHMAEELWSHFHESDTITYQPWPTYDESKLIEKNVEVIVQVNGKVRAKLQMPKDDDKDDVQKQALADEHVQKFVDGKDIKKVIVIPNKIVNIVVK</sequence>
<dbReference type="Gene3D" id="1.10.730.10">
    <property type="entry name" value="Isoleucyl-tRNA Synthetase, Domain 1"/>
    <property type="match status" value="1"/>
</dbReference>
<dbReference type="Gene3D" id="3.40.50.620">
    <property type="entry name" value="HUPs"/>
    <property type="match status" value="2"/>
</dbReference>
<dbReference type="GO" id="GO:0006429">
    <property type="term" value="P:leucyl-tRNA aminoacylation"/>
    <property type="evidence" value="ECO:0007669"/>
    <property type="project" value="UniProtKB-UniRule"/>
</dbReference>
<dbReference type="NCBIfam" id="TIGR00396">
    <property type="entry name" value="leuS_bact"/>
    <property type="match status" value="1"/>
</dbReference>
<dbReference type="InterPro" id="IPR002302">
    <property type="entry name" value="Leu-tRNA-ligase"/>
</dbReference>
<keyword evidence="3 9" id="KW-0436">Ligase</keyword>
<keyword evidence="2 9" id="KW-0963">Cytoplasm</keyword>
<dbReference type="Pfam" id="PF13603">
    <property type="entry name" value="tRNA-synt_1_2"/>
    <property type="match status" value="1"/>
</dbReference>
<feature type="binding site" evidence="9">
    <location>
        <position position="581"/>
    </location>
    <ligand>
        <name>ATP</name>
        <dbReference type="ChEBI" id="CHEBI:30616"/>
    </ligand>
</feature>
<dbReference type="FunFam" id="3.40.50.620:FF:000056">
    <property type="entry name" value="Leucine--tRNA ligase"/>
    <property type="match status" value="1"/>
</dbReference>
<comment type="caution">
    <text evidence="15">The sequence shown here is derived from an EMBL/GenBank/DDBJ whole genome shotgun (WGS) entry which is preliminary data.</text>
</comment>
<dbReference type="InterPro" id="IPR025709">
    <property type="entry name" value="Leu_tRNA-synth_edit"/>
</dbReference>
<dbReference type="EC" id="6.1.1.4" evidence="9"/>
<comment type="caution">
    <text evidence="9">Lacks conserved residue(s) required for the propagation of feature annotation.</text>
</comment>
<dbReference type="PROSITE" id="PS00178">
    <property type="entry name" value="AA_TRNA_LIGASE_I"/>
    <property type="match status" value="1"/>
</dbReference>
<dbReference type="Pfam" id="PF00133">
    <property type="entry name" value="tRNA-synt_1"/>
    <property type="match status" value="1"/>
</dbReference>
<accession>A0A9D1VJC3</accession>
<dbReference type="InterPro" id="IPR009080">
    <property type="entry name" value="tRNAsynth_Ia_anticodon-bd"/>
</dbReference>
<comment type="catalytic activity">
    <reaction evidence="8 9">
        <text>tRNA(Leu) + L-leucine + ATP = L-leucyl-tRNA(Leu) + AMP + diphosphate</text>
        <dbReference type="Rhea" id="RHEA:11688"/>
        <dbReference type="Rhea" id="RHEA-COMP:9613"/>
        <dbReference type="Rhea" id="RHEA-COMP:9622"/>
        <dbReference type="ChEBI" id="CHEBI:30616"/>
        <dbReference type="ChEBI" id="CHEBI:33019"/>
        <dbReference type="ChEBI" id="CHEBI:57427"/>
        <dbReference type="ChEBI" id="CHEBI:78442"/>
        <dbReference type="ChEBI" id="CHEBI:78494"/>
        <dbReference type="ChEBI" id="CHEBI:456215"/>
        <dbReference type="EC" id="6.1.1.4"/>
    </reaction>
</comment>
<evidence type="ECO:0000256" key="2">
    <source>
        <dbReference type="ARBA" id="ARBA00022490"/>
    </source>
</evidence>
<dbReference type="InterPro" id="IPR013155">
    <property type="entry name" value="M/V/L/I-tRNA-synth_anticd-bd"/>
</dbReference>
<evidence type="ECO:0000256" key="9">
    <source>
        <dbReference type="HAMAP-Rule" id="MF_00049"/>
    </source>
</evidence>
<reference evidence="15" key="2">
    <citation type="submission" date="2021-04" db="EMBL/GenBank/DDBJ databases">
        <authorList>
            <person name="Gilroy R."/>
        </authorList>
    </citation>
    <scope>NUCLEOTIDE SEQUENCE</scope>
    <source>
        <strain evidence="15">ChiSxjej3B15-572</strain>
    </source>
</reference>
<evidence type="ECO:0000259" key="14">
    <source>
        <dbReference type="Pfam" id="PF13603"/>
    </source>
</evidence>
<dbReference type="GO" id="GO:0004823">
    <property type="term" value="F:leucine-tRNA ligase activity"/>
    <property type="evidence" value="ECO:0007669"/>
    <property type="project" value="UniProtKB-UniRule"/>
</dbReference>
<evidence type="ECO:0000256" key="3">
    <source>
        <dbReference type="ARBA" id="ARBA00022598"/>
    </source>
</evidence>
<feature type="short sequence motif" description="'KMSKS' region" evidence="9">
    <location>
        <begin position="578"/>
        <end position="582"/>
    </location>
</feature>
<dbReference type="CDD" id="cd00812">
    <property type="entry name" value="LeuRS_core"/>
    <property type="match status" value="1"/>
</dbReference>
<dbReference type="AlphaFoldDB" id="A0A9D1VJC3"/>
<dbReference type="InterPro" id="IPR015413">
    <property type="entry name" value="Methionyl/Leucyl_tRNA_Synth"/>
</dbReference>
<dbReference type="FunFam" id="1.10.730.10:FF:000011">
    <property type="entry name" value="Leucine--tRNA ligase chloroplastic/mitochondrial"/>
    <property type="match status" value="1"/>
</dbReference>
<evidence type="ECO:0000313" key="16">
    <source>
        <dbReference type="Proteomes" id="UP000824231"/>
    </source>
</evidence>
<evidence type="ECO:0000259" key="12">
    <source>
        <dbReference type="Pfam" id="PF08264"/>
    </source>
</evidence>
<organism evidence="15 16">
    <name type="scientific">Candidatus Limosilactobacillus merdigallinarum</name>
    <dbReference type="NCBI Taxonomy" id="2838652"/>
    <lineage>
        <taxon>Bacteria</taxon>
        <taxon>Bacillati</taxon>
        <taxon>Bacillota</taxon>
        <taxon>Bacilli</taxon>
        <taxon>Lactobacillales</taxon>
        <taxon>Lactobacillaceae</taxon>
        <taxon>Limosilactobacillus</taxon>
    </lineage>
</organism>
<dbReference type="HAMAP" id="MF_00049_B">
    <property type="entry name" value="Leu_tRNA_synth_B"/>
    <property type="match status" value="1"/>
</dbReference>
<dbReference type="GO" id="GO:0005524">
    <property type="term" value="F:ATP binding"/>
    <property type="evidence" value="ECO:0007669"/>
    <property type="project" value="UniProtKB-UniRule"/>
</dbReference>
<feature type="domain" description="Aminoacyl-tRNA synthetase class Ia" evidence="11">
    <location>
        <begin position="415"/>
        <end position="605"/>
    </location>
</feature>
<gene>
    <name evidence="9 15" type="primary">leuS</name>
    <name evidence="15" type="ORF">H9856_07495</name>
</gene>
<evidence type="ECO:0000256" key="7">
    <source>
        <dbReference type="ARBA" id="ARBA00023146"/>
    </source>
</evidence>
<evidence type="ECO:0000256" key="5">
    <source>
        <dbReference type="ARBA" id="ARBA00022840"/>
    </source>
</evidence>
<comment type="similarity">
    <text evidence="1 9 10">Belongs to the class-I aminoacyl-tRNA synthetase family.</text>
</comment>
<evidence type="ECO:0000256" key="8">
    <source>
        <dbReference type="ARBA" id="ARBA00047469"/>
    </source>
</evidence>
<dbReference type="PANTHER" id="PTHR43740:SF2">
    <property type="entry name" value="LEUCINE--TRNA LIGASE, MITOCHONDRIAL"/>
    <property type="match status" value="1"/>
</dbReference>
<keyword evidence="6 9" id="KW-0648">Protein biosynthesis</keyword>
<dbReference type="SUPFAM" id="SSF47323">
    <property type="entry name" value="Anticodon-binding domain of a subclass of class I aminoacyl-tRNA synthetases"/>
    <property type="match status" value="1"/>
</dbReference>
<dbReference type="GO" id="GO:0002161">
    <property type="term" value="F:aminoacyl-tRNA deacylase activity"/>
    <property type="evidence" value="ECO:0007669"/>
    <property type="project" value="InterPro"/>
</dbReference>
<dbReference type="PRINTS" id="PR00985">
    <property type="entry name" value="TRNASYNTHLEU"/>
</dbReference>
<feature type="domain" description="Methionyl/Valyl/Leucyl/Isoleucyl-tRNA synthetase anticodon-binding" evidence="12">
    <location>
        <begin position="658"/>
        <end position="768"/>
    </location>
</feature>
<protein>
    <recommendedName>
        <fullName evidence="9">Leucine--tRNA ligase</fullName>
        <ecNumber evidence="9">6.1.1.4</ecNumber>
    </recommendedName>
    <alternativeName>
        <fullName evidence="9">Leucyl-tRNA synthetase</fullName>
        <shortName evidence="9">LeuRS</shortName>
    </alternativeName>
</protein>
<evidence type="ECO:0000313" key="15">
    <source>
        <dbReference type="EMBL" id="HIX36203.1"/>
    </source>
</evidence>
<reference evidence="15" key="1">
    <citation type="journal article" date="2021" name="PeerJ">
        <title>Extensive microbial diversity within the chicken gut microbiome revealed by metagenomics and culture.</title>
        <authorList>
            <person name="Gilroy R."/>
            <person name="Ravi A."/>
            <person name="Getino M."/>
            <person name="Pursley I."/>
            <person name="Horton D.L."/>
            <person name="Alikhan N.F."/>
            <person name="Baker D."/>
            <person name="Gharbi K."/>
            <person name="Hall N."/>
            <person name="Watson M."/>
            <person name="Adriaenssens E.M."/>
            <person name="Foster-Nyarko E."/>
            <person name="Jarju S."/>
            <person name="Secka A."/>
            <person name="Antonio M."/>
            <person name="Oren A."/>
            <person name="Chaudhuri R.R."/>
            <person name="La Ragione R."/>
            <person name="Hildebrand F."/>
            <person name="Pallen M.J."/>
        </authorList>
    </citation>
    <scope>NUCLEOTIDE SEQUENCE</scope>
    <source>
        <strain evidence="15">ChiSxjej3B15-572</strain>
    </source>
</reference>
<dbReference type="Pfam" id="PF08264">
    <property type="entry name" value="Anticodon_1"/>
    <property type="match status" value="1"/>
</dbReference>
<dbReference type="Proteomes" id="UP000824231">
    <property type="component" value="Unassembled WGS sequence"/>
</dbReference>
<evidence type="ECO:0000256" key="6">
    <source>
        <dbReference type="ARBA" id="ARBA00022917"/>
    </source>
</evidence>
<dbReference type="GO" id="GO:0005829">
    <property type="term" value="C:cytosol"/>
    <property type="evidence" value="ECO:0007669"/>
    <property type="project" value="TreeGrafter"/>
</dbReference>
<keyword evidence="7 9" id="KW-0030">Aminoacyl-tRNA synthetase</keyword>
<feature type="domain" description="Methionyl/Leucyl tRNA synthetase" evidence="13">
    <location>
        <begin position="38"/>
        <end position="157"/>
    </location>
</feature>
<dbReference type="SUPFAM" id="SSF50677">
    <property type="entry name" value="ValRS/IleRS/LeuRS editing domain"/>
    <property type="match status" value="1"/>
</dbReference>
<dbReference type="CDD" id="cd07958">
    <property type="entry name" value="Anticodon_Ia_Leu_BEm"/>
    <property type="match status" value="1"/>
</dbReference>
<dbReference type="Gene3D" id="3.10.20.590">
    <property type="match status" value="1"/>
</dbReference>